<gene>
    <name evidence="1" type="ORF">PHAVU_009G250900g</name>
</gene>
<dbReference type="OrthoDB" id="1660139at2759"/>
<accession>V7AZE0</accession>
<protein>
    <submittedName>
        <fullName evidence="1">Uncharacterized protein</fullName>
    </submittedName>
</protein>
<evidence type="ECO:0000313" key="1">
    <source>
        <dbReference type="EMBL" id="ESW10934.1"/>
    </source>
</evidence>
<organism evidence="1 2">
    <name type="scientific">Phaseolus vulgaris</name>
    <name type="common">Kidney bean</name>
    <name type="synonym">French bean</name>
    <dbReference type="NCBI Taxonomy" id="3885"/>
    <lineage>
        <taxon>Eukaryota</taxon>
        <taxon>Viridiplantae</taxon>
        <taxon>Streptophyta</taxon>
        <taxon>Embryophyta</taxon>
        <taxon>Tracheophyta</taxon>
        <taxon>Spermatophyta</taxon>
        <taxon>Magnoliopsida</taxon>
        <taxon>eudicotyledons</taxon>
        <taxon>Gunneridae</taxon>
        <taxon>Pentapetalae</taxon>
        <taxon>rosids</taxon>
        <taxon>fabids</taxon>
        <taxon>Fabales</taxon>
        <taxon>Fabaceae</taxon>
        <taxon>Papilionoideae</taxon>
        <taxon>50 kb inversion clade</taxon>
        <taxon>NPAAA clade</taxon>
        <taxon>indigoferoid/millettioid clade</taxon>
        <taxon>Phaseoleae</taxon>
        <taxon>Phaseolus</taxon>
    </lineage>
</organism>
<dbReference type="Gramene" id="ESW10934">
    <property type="protein sequence ID" value="ESW10934"/>
    <property type="gene ID" value="PHAVU_009G250900g"/>
</dbReference>
<dbReference type="OMA" id="KPQTRFG"/>
<dbReference type="EMBL" id="CM002296">
    <property type="protein sequence ID" value="ESW10934.1"/>
    <property type="molecule type" value="Genomic_DNA"/>
</dbReference>
<evidence type="ECO:0000313" key="2">
    <source>
        <dbReference type="Proteomes" id="UP000000226"/>
    </source>
</evidence>
<dbReference type="PANTHER" id="PTHR33484:SF12">
    <property type="entry name" value="AP2_ERF DOMAIN-CONTAINING PROTEIN"/>
    <property type="match status" value="1"/>
</dbReference>
<reference evidence="2" key="1">
    <citation type="journal article" date="2014" name="Nat. Genet.">
        <title>A reference genome for common bean and genome-wide analysis of dual domestications.</title>
        <authorList>
            <person name="Schmutz J."/>
            <person name="McClean P.E."/>
            <person name="Mamidi S."/>
            <person name="Wu G.A."/>
            <person name="Cannon S.B."/>
            <person name="Grimwood J."/>
            <person name="Jenkins J."/>
            <person name="Shu S."/>
            <person name="Song Q."/>
            <person name="Chavarro C."/>
            <person name="Torres-Torres M."/>
            <person name="Geffroy V."/>
            <person name="Moghaddam S.M."/>
            <person name="Gao D."/>
            <person name="Abernathy B."/>
            <person name="Barry K."/>
            <person name="Blair M."/>
            <person name="Brick M.A."/>
            <person name="Chovatia M."/>
            <person name="Gepts P."/>
            <person name="Goodstein D.M."/>
            <person name="Gonzales M."/>
            <person name="Hellsten U."/>
            <person name="Hyten D.L."/>
            <person name="Jia G."/>
            <person name="Kelly J.D."/>
            <person name="Kudrna D."/>
            <person name="Lee R."/>
            <person name="Richard M.M."/>
            <person name="Miklas P.N."/>
            <person name="Osorno J.M."/>
            <person name="Rodrigues J."/>
            <person name="Thareau V."/>
            <person name="Urrea C.A."/>
            <person name="Wang M."/>
            <person name="Yu Y."/>
            <person name="Zhang M."/>
            <person name="Wing R.A."/>
            <person name="Cregan P.B."/>
            <person name="Rokhsar D.S."/>
            <person name="Jackson S.A."/>
        </authorList>
    </citation>
    <scope>NUCLEOTIDE SEQUENCE [LARGE SCALE GENOMIC DNA]</scope>
    <source>
        <strain evidence="2">cv. G19833</strain>
    </source>
</reference>
<keyword evidence="2" id="KW-1185">Reference proteome</keyword>
<sequence>MKKTRNKITNTHSNTKSIIDFHKVSVSRSVITYRASSMAPPTDLRVIGSEGFALIDKFYGASARRRPNPKGVFPARQGRWVVQVPNDELEEPVINSREAASRYGGIMILNYPKPQTHLYW</sequence>
<dbReference type="Proteomes" id="UP000000226">
    <property type="component" value="Chromosome 9"/>
</dbReference>
<dbReference type="PANTHER" id="PTHR33484">
    <property type="entry name" value="BNAC07G33360D PROTEIN"/>
    <property type="match status" value="1"/>
</dbReference>
<dbReference type="AlphaFoldDB" id="V7AZE0"/>
<proteinExistence type="predicted"/>
<name>V7AZE0_PHAVU</name>